<dbReference type="InParanoid" id="A0A2T3B049"/>
<evidence type="ECO:0000313" key="2">
    <source>
        <dbReference type="EMBL" id="PSS16771.1"/>
    </source>
</evidence>
<dbReference type="AlphaFoldDB" id="A0A2T3B049"/>
<keyword evidence="3" id="KW-1185">Reference proteome</keyword>
<proteinExistence type="predicted"/>
<gene>
    <name evidence="2" type="ORF">M430DRAFT_248172</name>
</gene>
<name>A0A2T3B049_AMORE</name>
<dbReference type="GeneID" id="36573219"/>
<sequence length="182" mass="19740">MHTCISASPIRTPKSPIRTRSANLCLPALLPIPLTNPIPDRAIEHVCLLERGIYAIVLGWICRSRKAIMANSDDLSSSRASKKGSFVGLGMGIIGEGRRVRGRKQANNYRSICNIPFLGTALSQLDCIVETGKNIKSDGVPKPLQLSPLPPSLPSTTPPLPGKLSRNASRIRIRIHEPKAHT</sequence>
<feature type="region of interest" description="Disordered" evidence="1">
    <location>
        <begin position="139"/>
        <end position="168"/>
    </location>
</feature>
<protein>
    <submittedName>
        <fullName evidence="2">Uncharacterized protein</fullName>
    </submittedName>
</protein>
<dbReference type="EMBL" id="KZ679012">
    <property type="protein sequence ID" value="PSS16771.1"/>
    <property type="molecule type" value="Genomic_DNA"/>
</dbReference>
<dbReference type="Proteomes" id="UP000241818">
    <property type="component" value="Unassembled WGS sequence"/>
</dbReference>
<evidence type="ECO:0000256" key="1">
    <source>
        <dbReference type="SAM" id="MobiDB-lite"/>
    </source>
</evidence>
<accession>A0A2T3B049</accession>
<organism evidence="2 3">
    <name type="scientific">Amorphotheca resinae ATCC 22711</name>
    <dbReference type="NCBI Taxonomy" id="857342"/>
    <lineage>
        <taxon>Eukaryota</taxon>
        <taxon>Fungi</taxon>
        <taxon>Dikarya</taxon>
        <taxon>Ascomycota</taxon>
        <taxon>Pezizomycotina</taxon>
        <taxon>Leotiomycetes</taxon>
        <taxon>Helotiales</taxon>
        <taxon>Amorphothecaceae</taxon>
        <taxon>Amorphotheca</taxon>
    </lineage>
</organism>
<feature type="compositionally biased region" description="Pro residues" evidence="1">
    <location>
        <begin position="148"/>
        <end position="161"/>
    </location>
</feature>
<reference evidence="2 3" key="1">
    <citation type="journal article" date="2018" name="New Phytol.">
        <title>Comparative genomics and transcriptomics depict ericoid mycorrhizal fungi as versatile saprotrophs and plant mutualists.</title>
        <authorList>
            <person name="Martino E."/>
            <person name="Morin E."/>
            <person name="Grelet G.A."/>
            <person name="Kuo A."/>
            <person name="Kohler A."/>
            <person name="Daghino S."/>
            <person name="Barry K.W."/>
            <person name="Cichocki N."/>
            <person name="Clum A."/>
            <person name="Dockter R.B."/>
            <person name="Hainaut M."/>
            <person name="Kuo R.C."/>
            <person name="LaButti K."/>
            <person name="Lindahl B.D."/>
            <person name="Lindquist E.A."/>
            <person name="Lipzen A."/>
            <person name="Khouja H.R."/>
            <person name="Magnuson J."/>
            <person name="Murat C."/>
            <person name="Ohm R.A."/>
            <person name="Singer S.W."/>
            <person name="Spatafora J.W."/>
            <person name="Wang M."/>
            <person name="Veneault-Fourrey C."/>
            <person name="Henrissat B."/>
            <person name="Grigoriev I.V."/>
            <person name="Martin F.M."/>
            <person name="Perotto S."/>
        </authorList>
    </citation>
    <scope>NUCLEOTIDE SEQUENCE [LARGE SCALE GENOMIC DNA]</scope>
    <source>
        <strain evidence="2 3">ATCC 22711</strain>
    </source>
</reference>
<dbReference type="RefSeq" id="XP_024720279.1">
    <property type="nucleotide sequence ID" value="XM_024865138.1"/>
</dbReference>
<evidence type="ECO:0000313" key="3">
    <source>
        <dbReference type="Proteomes" id="UP000241818"/>
    </source>
</evidence>